<organism evidence="3 4">
    <name type="scientific">[Candida] subhashii</name>
    <dbReference type="NCBI Taxonomy" id="561895"/>
    <lineage>
        <taxon>Eukaryota</taxon>
        <taxon>Fungi</taxon>
        <taxon>Dikarya</taxon>
        <taxon>Ascomycota</taxon>
        <taxon>Saccharomycotina</taxon>
        <taxon>Pichiomycetes</taxon>
        <taxon>Debaryomycetaceae</taxon>
        <taxon>Spathaspora</taxon>
    </lineage>
</organism>
<dbReference type="GO" id="GO:0009277">
    <property type="term" value="C:fungal-type cell wall"/>
    <property type="evidence" value="ECO:0007669"/>
    <property type="project" value="TreeGrafter"/>
</dbReference>
<dbReference type="InterPro" id="IPR050546">
    <property type="entry name" value="Glycosyl_Hydrlase_16"/>
</dbReference>
<dbReference type="GO" id="GO:0031505">
    <property type="term" value="P:fungal-type cell wall organization"/>
    <property type="evidence" value="ECO:0007669"/>
    <property type="project" value="TreeGrafter"/>
</dbReference>
<evidence type="ECO:0000259" key="2">
    <source>
        <dbReference type="PROSITE" id="PS51762"/>
    </source>
</evidence>
<dbReference type="EMBL" id="JAGSYN010000272">
    <property type="protein sequence ID" value="KAG7660906.1"/>
    <property type="molecule type" value="Genomic_DNA"/>
</dbReference>
<proteinExistence type="predicted"/>
<dbReference type="GO" id="GO:0016757">
    <property type="term" value="F:glycosyltransferase activity"/>
    <property type="evidence" value="ECO:0007669"/>
    <property type="project" value="TreeGrafter"/>
</dbReference>
<dbReference type="RefSeq" id="XP_049261139.1">
    <property type="nucleotide sequence ID" value="XM_049409663.1"/>
</dbReference>
<dbReference type="AlphaFoldDB" id="A0A8J5Q5Z2"/>
<keyword evidence="1" id="KW-0472">Membrane</keyword>
<dbReference type="PANTHER" id="PTHR10963">
    <property type="entry name" value="GLYCOSYL HYDROLASE-RELATED"/>
    <property type="match status" value="1"/>
</dbReference>
<keyword evidence="4" id="KW-1185">Reference proteome</keyword>
<dbReference type="OrthoDB" id="4781at2759"/>
<evidence type="ECO:0000313" key="3">
    <source>
        <dbReference type="EMBL" id="KAG7660906.1"/>
    </source>
</evidence>
<dbReference type="GO" id="GO:0004553">
    <property type="term" value="F:hydrolase activity, hydrolyzing O-glycosyl compounds"/>
    <property type="evidence" value="ECO:0007669"/>
    <property type="project" value="InterPro"/>
</dbReference>
<evidence type="ECO:0000256" key="1">
    <source>
        <dbReference type="SAM" id="Phobius"/>
    </source>
</evidence>
<keyword evidence="1" id="KW-0812">Transmembrane</keyword>
<feature type="transmembrane region" description="Helical" evidence="1">
    <location>
        <begin position="12"/>
        <end position="35"/>
    </location>
</feature>
<feature type="domain" description="GH16" evidence="2">
    <location>
        <begin position="53"/>
        <end position="261"/>
    </location>
</feature>
<dbReference type="CDD" id="cd02183">
    <property type="entry name" value="GH16_fungal_CRH1_transglycosylase"/>
    <property type="match status" value="1"/>
</dbReference>
<dbReference type="InterPro" id="IPR000757">
    <property type="entry name" value="Beta-glucanase-like"/>
</dbReference>
<protein>
    <recommendedName>
        <fullName evidence="2">GH16 domain-containing protein</fullName>
    </recommendedName>
</protein>
<accession>A0A8J5Q5Z2</accession>
<dbReference type="GO" id="GO:0005975">
    <property type="term" value="P:carbohydrate metabolic process"/>
    <property type="evidence" value="ECO:0007669"/>
    <property type="project" value="InterPro"/>
</dbReference>
<reference evidence="3 4" key="1">
    <citation type="journal article" date="2021" name="DNA Res.">
        <title>Genome analysis of Candida subhashii reveals its hybrid nature and dual mitochondrial genome conformations.</title>
        <authorList>
            <person name="Mixao V."/>
            <person name="Hegedusova E."/>
            <person name="Saus E."/>
            <person name="Pryszcz L.P."/>
            <person name="Cillingova A."/>
            <person name="Nosek J."/>
            <person name="Gabaldon T."/>
        </authorList>
    </citation>
    <scope>NUCLEOTIDE SEQUENCE [LARGE SCALE GENOMIC DNA]</scope>
    <source>
        <strain evidence="3 4">CBS 10753</strain>
    </source>
</reference>
<dbReference type="PANTHER" id="PTHR10963:SF68">
    <property type="entry name" value="GLYCOSIDASE CRH1-RELATED"/>
    <property type="match status" value="1"/>
</dbReference>
<dbReference type="Pfam" id="PF00722">
    <property type="entry name" value="Glyco_hydro_16"/>
    <property type="match status" value="1"/>
</dbReference>
<dbReference type="PROSITE" id="PS51762">
    <property type="entry name" value="GH16_2"/>
    <property type="match status" value="1"/>
</dbReference>
<feature type="transmembrane region" description="Helical" evidence="1">
    <location>
        <begin position="494"/>
        <end position="512"/>
    </location>
</feature>
<sequence length="514" mass="56599">MRHIHYNACKNGSHVLIILVILIPRIVLSLVSAAAEGDYCEEEFDSIRCNPLLDKQCLVTNEALRSSIFESFTMGTKYFAITSCRRGVKFDSNGMSLTLSKPFDNPSLVSSFYIMYGKVEADIKGAKGKGIISSFYLQSDDLDEIDIAEIFGGDPYEFQTNYFIKGNVSNYDRGKYHQLPGSPLDKFYRYGVEWTPDNIILTIDGKIVRSINSKNKYGFPSSPMSLKFSLWAGGDASNNAGTIAWAGGKTDYSKAPFMMLVKNVKVADYSTGESYTYGNLPGGKWVDLQAKNGKIFGEDRIKHTITTKATITRTSTIKPKFTKTSTIRPTSKITITRTSTIRPSISTRTTKVPPQTVGSTITRTIVRTLPVARMAAKATTPSKRTRPFHQKLLPKYPATRKITITKGIYETPVSKSVGPTQFMIAAHTSSAKVGTSGYYSISTLNSTYGRPLAINTTSSNENKSSSLHNQNQSGGNKRIFVQFDMDMLGGGSQFLSLSLLTIIVTNLIVILVSL</sequence>
<evidence type="ECO:0000313" key="4">
    <source>
        <dbReference type="Proteomes" id="UP000694255"/>
    </source>
</evidence>
<dbReference type="Proteomes" id="UP000694255">
    <property type="component" value="Unassembled WGS sequence"/>
</dbReference>
<keyword evidence="1" id="KW-1133">Transmembrane helix</keyword>
<dbReference type="GeneID" id="73472381"/>
<gene>
    <name evidence="3" type="ORF">J8A68_005581</name>
</gene>
<comment type="caution">
    <text evidence="3">The sequence shown here is derived from an EMBL/GenBank/DDBJ whole genome shotgun (WGS) entry which is preliminary data.</text>
</comment>
<name>A0A8J5Q5Z2_9ASCO</name>